<dbReference type="SMART" id="SM00229">
    <property type="entry name" value="RasGEFN"/>
    <property type="match status" value="1"/>
</dbReference>
<dbReference type="Pfam" id="PF00617">
    <property type="entry name" value="RasGEF"/>
    <property type="match status" value="1"/>
</dbReference>
<dbReference type="GeneID" id="109061708"/>
<gene>
    <name evidence="7" type="primary">LOC109061708</name>
</gene>
<dbReference type="RefSeq" id="XP_042617959.1">
    <property type="nucleotide sequence ID" value="XM_042762025.1"/>
</dbReference>
<feature type="compositionally biased region" description="Low complexity" evidence="3">
    <location>
        <begin position="651"/>
        <end position="675"/>
    </location>
</feature>
<dbReference type="InterPro" id="IPR030748">
    <property type="entry name" value="RGL1_RA"/>
</dbReference>
<dbReference type="PROSITE" id="PS50212">
    <property type="entry name" value="RASGEF_NTER"/>
    <property type="match status" value="1"/>
</dbReference>
<dbReference type="SMART" id="SM00314">
    <property type="entry name" value="RA"/>
    <property type="match status" value="1"/>
</dbReference>
<dbReference type="InterPro" id="IPR001895">
    <property type="entry name" value="RASGEF_cat_dom"/>
</dbReference>
<sequence length="831" mass="92613">MISHYPLASLLPWPPIPHFLHLNEEGGVALQRYQPRSPEVAGCWSSVQDWGEEVEEGAIYNVTLKRVQIQQAANKGARWLGAEGDRLPPGHTVSQLETCKIRSIRAGTLERLVETLLTAFGDNDLTYTSIFLSTYRAFATTQTVLELLLDRDATVLEDMEIPGKFKSVISRPGKFMEMNKRYGSFEDCEGDNQCRTGESRAAVRTALASILRAWLDQCPEDFQEPPSYPSLHRVLGFLQKAMPGSEPMRRAQSLLEQLRVQASQENETDGGFQYNNPFCLGEDEEVEIDLQEDFFSFEVDLVAEQLTYMDALLFKKVVPHHCLGAIWSQRDKKDGKQCAPTIRATITQFNAVTACVVSTILRQRQMRPHLRARIIQRWIDIAQECRIRKNFSSLRAIVSALQSNPIYRLKRVWASVSKDSMQMFEELSDIFSDQNNYLTSRELLMREGTSKFASLDSCAKDHQKRSQKRLQLQKDMGAMQGTIPYLGTFLTDLTMLDTALPDQVEGGLINFEKRRREFEVIAQIKLLQSACNSYCLTSDPASLLKFKINTQNTEEESYALSCVVEGLGDNSPTSPKPRKSMVKRLSLLFLGPDVSNASSPVRESPRSPPTGSSGESMDSVSVSSSDSSPSESEGMTPTHSIDTHLKKLSDSSSCTSLHSMDTSSSTASASTSLASPTLPGPPCMHQRSISLLPMSPTSPGFLPAYNTQAQDACIIRVSLEQGNGNLYKSIMLTSQDKTPAVISRAMAKHNLEGEQAADYELVQVISEERELVIPDNANVFYAMSTSANFDFLLRQRGSEGRPVQLRSRCSSTLPRTQQRSSLSLRLNKVTL</sequence>
<dbReference type="CDD" id="cd06224">
    <property type="entry name" value="REM"/>
    <property type="match status" value="1"/>
</dbReference>
<dbReference type="InterPro" id="IPR019804">
    <property type="entry name" value="Ras_G-nucl-exch_fac_CS"/>
</dbReference>
<dbReference type="GO" id="GO:0005085">
    <property type="term" value="F:guanyl-nucleotide exchange factor activity"/>
    <property type="evidence" value="ECO:0007669"/>
    <property type="project" value="UniProtKB-KW"/>
</dbReference>
<name>A0A9Q9YD15_CYPCA</name>
<reference evidence="7" key="1">
    <citation type="submission" date="2025-08" db="UniProtKB">
        <authorList>
            <consortium name="RefSeq"/>
        </authorList>
    </citation>
    <scope>IDENTIFICATION</scope>
    <source>
        <tissue evidence="7">Muscle</tissue>
    </source>
</reference>
<dbReference type="Pfam" id="PF00618">
    <property type="entry name" value="RasGEF_N"/>
    <property type="match status" value="1"/>
</dbReference>
<dbReference type="Pfam" id="PF00788">
    <property type="entry name" value="RA"/>
    <property type="match status" value="1"/>
</dbReference>
<dbReference type="CDD" id="cd17210">
    <property type="entry name" value="RA_RGL"/>
    <property type="match status" value="1"/>
</dbReference>
<dbReference type="SMART" id="SM00147">
    <property type="entry name" value="RasGEF"/>
    <property type="match status" value="1"/>
</dbReference>
<evidence type="ECO:0000259" key="6">
    <source>
        <dbReference type="PROSITE" id="PS50212"/>
    </source>
</evidence>
<feature type="domain" description="N-terminal Ras-GEF" evidence="6">
    <location>
        <begin position="100"/>
        <end position="259"/>
    </location>
</feature>
<feature type="region of interest" description="Disordered" evidence="3">
    <location>
        <begin position="651"/>
        <end position="691"/>
    </location>
</feature>
<keyword evidence="1 2" id="KW-0344">Guanine-nucleotide releasing factor</keyword>
<evidence type="ECO:0000256" key="3">
    <source>
        <dbReference type="SAM" id="MobiDB-lite"/>
    </source>
</evidence>
<dbReference type="CDD" id="cd00155">
    <property type="entry name" value="RasGEF"/>
    <property type="match status" value="1"/>
</dbReference>
<proteinExistence type="predicted"/>
<dbReference type="SMR" id="A0A9Q9YD15"/>
<protein>
    <submittedName>
        <fullName evidence="7">Ral guanine nucleotide dissociation stimulator-like 1 isoform X1</fullName>
    </submittedName>
</protein>
<organism evidence="7">
    <name type="scientific">Cyprinus carpio</name>
    <name type="common">Common carp</name>
    <dbReference type="NCBI Taxonomy" id="7962"/>
    <lineage>
        <taxon>Eukaryota</taxon>
        <taxon>Metazoa</taxon>
        <taxon>Chordata</taxon>
        <taxon>Craniata</taxon>
        <taxon>Vertebrata</taxon>
        <taxon>Euteleostomi</taxon>
        <taxon>Actinopterygii</taxon>
        <taxon>Neopterygii</taxon>
        <taxon>Teleostei</taxon>
        <taxon>Ostariophysi</taxon>
        <taxon>Cypriniformes</taxon>
        <taxon>Cyprinidae</taxon>
        <taxon>Cyprininae</taxon>
        <taxon>Cyprinus</taxon>
    </lineage>
</organism>
<dbReference type="InterPro" id="IPR000651">
    <property type="entry name" value="Ras-like_Gua-exchang_fac_N"/>
</dbReference>
<evidence type="ECO:0000256" key="2">
    <source>
        <dbReference type="PROSITE-ProRule" id="PRU00168"/>
    </source>
</evidence>
<dbReference type="FunFam" id="1.10.840.10:FF:000005">
    <property type="entry name" value="Ral guanine nucleotide dissociation stimulator isoform 1"/>
    <property type="match status" value="1"/>
</dbReference>
<dbReference type="PROSITE" id="PS50009">
    <property type="entry name" value="RASGEF_CAT"/>
    <property type="match status" value="1"/>
</dbReference>
<dbReference type="PANTHER" id="PTHR23113">
    <property type="entry name" value="GUANINE NUCLEOTIDE EXCHANGE FACTOR"/>
    <property type="match status" value="1"/>
</dbReference>
<dbReference type="PROSITE" id="PS00720">
    <property type="entry name" value="RASGEF"/>
    <property type="match status" value="1"/>
</dbReference>
<dbReference type="PROSITE" id="PS50200">
    <property type="entry name" value="RA"/>
    <property type="match status" value="1"/>
</dbReference>
<evidence type="ECO:0000259" key="5">
    <source>
        <dbReference type="PROSITE" id="PS50200"/>
    </source>
</evidence>
<feature type="region of interest" description="Disordered" evidence="3">
    <location>
        <begin position="594"/>
        <end position="639"/>
    </location>
</feature>
<dbReference type="OrthoDB" id="26687at2759"/>
<evidence type="ECO:0000313" key="7">
    <source>
        <dbReference type="RefSeq" id="XP_042617959.1"/>
    </source>
</evidence>
<dbReference type="InterPro" id="IPR000159">
    <property type="entry name" value="RA_dom"/>
</dbReference>
<feature type="domain" description="Ras-associating" evidence="5">
    <location>
        <begin position="711"/>
        <end position="798"/>
    </location>
</feature>
<dbReference type="AlphaFoldDB" id="A0A9Q9YD15"/>
<dbReference type="PANTHER" id="PTHR23113:SF199">
    <property type="entry name" value="RAL GUANINE NUCLEOTIDE DISSOCIATION STIMULATOR-LIKE 1"/>
    <property type="match status" value="1"/>
</dbReference>
<dbReference type="GO" id="GO:0007265">
    <property type="term" value="P:Ras protein signal transduction"/>
    <property type="evidence" value="ECO:0007669"/>
    <property type="project" value="TreeGrafter"/>
</dbReference>
<dbReference type="Proteomes" id="UP001155660">
    <property type="component" value="Chromosome A8"/>
</dbReference>
<feature type="compositionally biased region" description="Low complexity" evidence="3">
    <location>
        <begin position="609"/>
        <end position="635"/>
    </location>
</feature>
<feature type="domain" description="Ras-GEF" evidence="4">
    <location>
        <begin position="298"/>
        <end position="567"/>
    </location>
</feature>
<dbReference type="InterPro" id="IPR008937">
    <property type="entry name" value="Ras-like_GEF"/>
</dbReference>
<evidence type="ECO:0000259" key="4">
    <source>
        <dbReference type="PROSITE" id="PS50009"/>
    </source>
</evidence>
<dbReference type="KEGG" id="ccar:109061708"/>
<dbReference type="GO" id="GO:0005886">
    <property type="term" value="C:plasma membrane"/>
    <property type="evidence" value="ECO:0007669"/>
    <property type="project" value="TreeGrafter"/>
</dbReference>
<dbReference type="FunFam" id="3.10.20.90:FF:000042">
    <property type="entry name" value="Ral guanine nucleotide dissociation stimulator isoform 1"/>
    <property type="match status" value="1"/>
</dbReference>
<accession>A0A9Q9YD15</accession>
<evidence type="ECO:0000256" key="1">
    <source>
        <dbReference type="ARBA" id="ARBA00022658"/>
    </source>
</evidence>